<gene>
    <name evidence="1" type="ORF">CWN50_35545</name>
</gene>
<evidence type="ECO:0008006" key="3">
    <source>
        <dbReference type="Google" id="ProtNLM"/>
    </source>
</evidence>
<evidence type="ECO:0000313" key="1">
    <source>
        <dbReference type="EMBL" id="PLL16077.1"/>
    </source>
</evidence>
<feature type="non-terminal residue" evidence="1">
    <location>
        <position position="263"/>
    </location>
</feature>
<dbReference type="SUPFAM" id="SSF51445">
    <property type="entry name" value="(Trans)glycosidases"/>
    <property type="match status" value="1"/>
</dbReference>
<dbReference type="Proteomes" id="UP000234505">
    <property type="component" value="Unassembled WGS sequence"/>
</dbReference>
<protein>
    <recommendedName>
        <fullName evidence="3">Glycoside hydrolase family 5 domain-containing protein</fullName>
    </recommendedName>
</protein>
<evidence type="ECO:0000313" key="2">
    <source>
        <dbReference type="Proteomes" id="UP000234505"/>
    </source>
</evidence>
<dbReference type="Gene3D" id="3.20.20.80">
    <property type="entry name" value="Glycosidases"/>
    <property type="match status" value="1"/>
</dbReference>
<dbReference type="AlphaFoldDB" id="A0A2J4PB88"/>
<sequence>MISNINMTGIKWFRDNLNGDPDILYENIRMINSYGIKFLAVINPSKSDFSPSDYIAPEKSHCEYGTYPLSKIKLDMFEKKLTKYLELLSRRGVSIDAFEVGNELDLYCNNADMPDKNNFIYNKWKWFLSTTQIEKFTAGYAPFLKSSVSLIRKYYPNSKIITFGMSNPTGNSASLIQALSQYKDGKGKVADLTLLVDGYGTHIYPKGKTTNAMVNDSISQLSSQAALLPHLSEKGIWITEWNETASALWAGNKWYFQYKSNGE</sequence>
<comment type="caution">
    <text evidence="1">The sequence shown here is derived from an EMBL/GenBank/DDBJ whole genome shotgun (WGS) entry which is preliminary data.</text>
</comment>
<proteinExistence type="predicted"/>
<reference evidence="1 2" key="1">
    <citation type="submission" date="2017-11" db="EMBL/GenBank/DDBJ databases">
        <authorList>
            <person name="Han C.G."/>
        </authorList>
    </citation>
    <scope>NUCLEOTIDE SEQUENCE [LARGE SCALE GENOMIC DNA]</scope>
    <source>
        <strain evidence="1 2">A11</strain>
    </source>
</reference>
<dbReference type="InterPro" id="IPR017853">
    <property type="entry name" value="GH"/>
</dbReference>
<dbReference type="EMBL" id="PIDS01002209">
    <property type="protein sequence ID" value="PLL16077.1"/>
    <property type="molecule type" value="Genomic_DNA"/>
</dbReference>
<name>A0A2J4PB88_9ENTR</name>
<reference evidence="1 2" key="2">
    <citation type="submission" date="2018-01" db="EMBL/GenBank/DDBJ databases">
        <title>Genomic study of Klebsiella pneumoniae.</title>
        <authorList>
            <person name="Yang Y."/>
            <person name="Bicalho R."/>
        </authorList>
    </citation>
    <scope>NUCLEOTIDE SEQUENCE [LARGE SCALE GENOMIC DNA]</scope>
    <source>
        <strain evidence="1 2">A11</strain>
    </source>
</reference>
<organism evidence="1 2">
    <name type="scientific">Klebsiella michiganensis</name>
    <dbReference type="NCBI Taxonomy" id="1134687"/>
    <lineage>
        <taxon>Bacteria</taxon>
        <taxon>Pseudomonadati</taxon>
        <taxon>Pseudomonadota</taxon>
        <taxon>Gammaproteobacteria</taxon>
        <taxon>Enterobacterales</taxon>
        <taxon>Enterobacteriaceae</taxon>
        <taxon>Klebsiella/Raoultella group</taxon>
        <taxon>Klebsiella</taxon>
    </lineage>
</organism>
<accession>A0A2J4PB88</accession>